<feature type="domain" description="DUF1648" evidence="2">
    <location>
        <begin position="26"/>
        <end position="71"/>
    </location>
</feature>
<dbReference type="PANTHER" id="PTHR37810:SF5">
    <property type="entry name" value="IMMUNITY PROTEIN SDPI"/>
    <property type="match status" value="1"/>
</dbReference>
<keyword evidence="1" id="KW-0472">Membrane</keyword>
<feature type="transmembrane region" description="Helical" evidence="1">
    <location>
        <begin position="109"/>
        <end position="129"/>
    </location>
</feature>
<dbReference type="RefSeq" id="WP_227476955.1">
    <property type="nucleotide sequence ID" value="NZ_JAFMPT010000008.1"/>
</dbReference>
<name>A0ABS8EMR6_9FLAO</name>
<keyword evidence="1" id="KW-1133">Transmembrane helix</keyword>
<protein>
    <submittedName>
        <fullName evidence="3">DUF1648 domain-containing protein</fullName>
    </submittedName>
</protein>
<proteinExistence type="predicted"/>
<keyword evidence="1" id="KW-0812">Transmembrane</keyword>
<evidence type="ECO:0000313" key="3">
    <source>
        <dbReference type="EMBL" id="MCC1484509.1"/>
    </source>
</evidence>
<dbReference type="InterPro" id="IPR012867">
    <property type="entry name" value="DUF1648"/>
</dbReference>
<comment type="caution">
    <text evidence="3">The sequence shown here is derived from an EMBL/GenBank/DDBJ whole genome shotgun (WGS) entry which is preliminary data.</text>
</comment>
<dbReference type="EMBL" id="JAFMPT010000008">
    <property type="protein sequence ID" value="MCC1484509.1"/>
    <property type="molecule type" value="Genomic_DNA"/>
</dbReference>
<gene>
    <name evidence="3" type="ORF">J1C55_07920</name>
</gene>
<reference evidence="4" key="1">
    <citation type="submission" date="2021-03" db="EMBL/GenBank/DDBJ databases">
        <title>Genome of Cognatishimia sp. F0-27.</title>
        <authorList>
            <person name="Ping X."/>
        </authorList>
    </citation>
    <scope>NUCLEOTIDE SEQUENCE [LARGE SCALE GENOMIC DNA]</scope>
    <source>
        <strain evidence="4">E313</strain>
    </source>
</reference>
<feature type="transmembrane region" description="Helical" evidence="1">
    <location>
        <begin position="141"/>
        <end position="161"/>
    </location>
</feature>
<feature type="transmembrane region" description="Helical" evidence="1">
    <location>
        <begin position="12"/>
        <end position="34"/>
    </location>
</feature>
<dbReference type="PANTHER" id="PTHR37810">
    <property type="entry name" value="IMMUNITY PROTEIN SDPI"/>
    <property type="match status" value="1"/>
</dbReference>
<dbReference type="Proteomes" id="UP000778797">
    <property type="component" value="Unassembled WGS sequence"/>
</dbReference>
<sequence>MNNNRPKIKIPLQTIDIAIELVSITLLILMWLHVILEYNNLPDTIASHFNSSGQLDNYSSKLFVWLMPCLATLMYGGLFYLNRFPHLYNYMVNITEHNAFKHYQFSTRVLRIVNMLCMLLLAYISYHIITVAENESTSLGNGFLFTVIGFSILLPVVLLIYQKKLNKTEKH</sequence>
<dbReference type="Pfam" id="PF07853">
    <property type="entry name" value="DUF1648"/>
    <property type="match status" value="1"/>
</dbReference>
<keyword evidence="4" id="KW-1185">Reference proteome</keyword>
<evidence type="ECO:0000259" key="2">
    <source>
        <dbReference type="Pfam" id="PF07853"/>
    </source>
</evidence>
<organism evidence="3 4">
    <name type="scientific">Winogradskyella immobilis</name>
    <dbReference type="NCBI Taxonomy" id="2816852"/>
    <lineage>
        <taxon>Bacteria</taxon>
        <taxon>Pseudomonadati</taxon>
        <taxon>Bacteroidota</taxon>
        <taxon>Flavobacteriia</taxon>
        <taxon>Flavobacteriales</taxon>
        <taxon>Flavobacteriaceae</taxon>
        <taxon>Winogradskyella</taxon>
    </lineage>
</organism>
<feature type="transmembrane region" description="Helical" evidence="1">
    <location>
        <begin position="62"/>
        <end position="81"/>
    </location>
</feature>
<evidence type="ECO:0000256" key="1">
    <source>
        <dbReference type="SAM" id="Phobius"/>
    </source>
</evidence>
<accession>A0ABS8EMR6</accession>
<evidence type="ECO:0000313" key="4">
    <source>
        <dbReference type="Proteomes" id="UP000778797"/>
    </source>
</evidence>
<reference evidence="4" key="2">
    <citation type="submission" date="2023-07" db="EMBL/GenBank/DDBJ databases">
        <title>Genome of Winogradskyella sp. E313.</title>
        <authorList>
            <person name="Zhou Y."/>
        </authorList>
    </citation>
    <scope>NUCLEOTIDE SEQUENCE [LARGE SCALE GENOMIC DNA]</scope>
    <source>
        <strain evidence="4">E313</strain>
    </source>
</reference>